<comment type="catalytic activity">
    <reaction evidence="1 7">
        <text>2-C-methyl-D-erythritol 4-phosphate + CTP + H(+) = 4-CDP-2-C-methyl-D-erythritol + diphosphate</text>
        <dbReference type="Rhea" id="RHEA:13429"/>
        <dbReference type="ChEBI" id="CHEBI:15378"/>
        <dbReference type="ChEBI" id="CHEBI:33019"/>
        <dbReference type="ChEBI" id="CHEBI:37563"/>
        <dbReference type="ChEBI" id="CHEBI:57823"/>
        <dbReference type="ChEBI" id="CHEBI:58262"/>
        <dbReference type="EC" id="2.7.7.60"/>
    </reaction>
</comment>
<evidence type="ECO:0000256" key="5">
    <source>
        <dbReference type="ARBA" id="ARBA00022695"/>
    </source>
</evidence>
<keyword evidence="6 7" id="KW-0414">Isoprene biosynthesis</keyword>
<feature type="site" description="Positions MEP for the nucleophilic attack" evidence="7">
    <location>
        <position position="208"/>
    </location>
</feature>
<dbReference type="InterPro" id="IPR034683">
    <property type="entry name" value="IspD/TarI"/>
</dbReference>
<dbReference type="UniPathway" id="UPA00056">
    <property type="reaction ID" value="UER00093"/>
</dbReference>
<keyword evidence="9" id="KW-1185">Reference proteome</keyword>
<dbReference type="SUPFAM" id="SSF53448">
    <property type="entry name" value="Nucleotide-diphospho-sugar transferases"/>
    <property type="match status" value="1"/>
</dbReference>
<keyword evidence="5 7" id="KW-0548">Nucleotidyltransferase</keyword>
<protein>
    <recommendedName>
        <fullName evidence="7">2-C-methyl-D-erythritol 4-phosphate cytidylyltransferase</fullName>
        <ecNumber evidence="7">2.7.7.60</ecNumber>
    </recommendedName>
    <alternativeName>
        <fullName evidence="7">4-diphosphocytidyl-2C-methyl-D-erythritol synthase</fullName>
    </alternativeName>
    <alternativeName>
        <fullName evidence="7">MEP cytidylyltransferase</fullName>
        <shortName evidence="7">MCT</shortName>
    </alternativeName>
</protein>
<evidence type="ECO:0000313" key="8">
    <source>
        <dbReference type="EMBL" id="KGR79770.1"/>
    </source>
</evidence>
<evidence type="ECO:0000256" key="3">
    <source>
        <dbReference type="ARBA" id="ARBA00009789"/>
    </source>
</evidence>
<dbReference type="NCBIfam" id="TIGR00453">
    <property type="entry name" value="ispD"/>
    <property type="match status" value="1"/>
</dbReference>
<feature type="site" description="Positions MEP for the nucleophilic attack" evidence="7">
    <location>
        <position position="152"/>
    </location>
</feature>
<dbReference type="GO" id="GO:0019288">
    <property type="term" value="P:isopentenyl diphosphate biosynthetic process, methylerythritol 4-phosphate pathway"/>
    <property type="evidence" value="ECO:0007669"/>
    <property type="project" value="UniProtKB-UniRule"/>
</dbReference>
<dbReference type="PANTHER" id="PTHR32125:SF4">
    <property type="entry name" value="2-C-METHYL-D-ERYTHRITOL 4-PHOSPHATE CYTIDYLYLTRANSFERASE, CHLOROPLASTIC"/>
    <property type="match status" value="1"/>
</dbReference>
<dbReference type="OrthoDB" id="9806837at2"/>
<dbReference type="EC" id="2.7.7.60" evidence="7"/>
<comment type="caution">
    <text evidence="8">The sequence shown here is derived from an EMBL/GenBank/DDBJ whole genome shotgun (WGS) entry which is preliminary data.</text>
</comment>
<organism evidence="8 9">
    <name type="scientific">Ureibacillus manganicus DSM 26584</name>
    <dbReference type="NCBI Taxonomy" id="1384049"/>
    <lineage>
        <taxon>Bacteria</taxon>
        <taxon>Bacillati</taxon>
        <taxon>Bacillota</taxon>
        <taxon>Bacilli</taxon>
        <taxon>Bacillales</taxon>
        <taxon>Caryophanaceae</taxon>
        <taxon>Ureibacillus</taxon>
    </lineage>
</organism>
<feature type="site" description="Transition state stabilizer" evidence="7">
    <location>
        <position position="15"/>
    </location>
</feature>
<dbReference type="STRING" id="1384049.CD29_04350"/>
<sequence>MRYEVVLPAAGSGKRMGAGKNKLFLILQNKPILIHTLEVFQNDANCTGIWLAVKPEEREYIQRLLNEHHITKVKGLPNGGEERQHSVHSCIKEMEQVDIVLVHDAARPFITNDIIASLVECADVKGAAIAGVRAKDTMKKVRDGIIVETVDRDDLWMIQTPQAFQFDILYKAEDVAEKVGFLGTDEAMLVERLGYPVHIVEASYDNIKMTTVEDLVIGEAILRKRSQALGNF</sequence>
<dbReference type="Proteomes" id="UP000030416">
    <property type="component" value="Unassembled WGS sequence"/>
</dbReference>
<dbReference type="eggNOG" id="COG1211">
    <property type="taxonomic scope" value="Bacteria"/>
</dbReference>
<comment type="function">
    <text evidence="7">Catalyzes the formation of 4-diphosphocytidyl-2-C-methyl-D-erythritol from CTP and 2-C-methyl-D-erythritol 4-phosphate (MEP).</text>
</comment>
<dbReference type="InterPro" id="IPR018294">
    <property type="entry name" value="ISPD_synthase_CS"/>
</dbReference>
<evidence type="ECO:0000256" key="2">
    <source>
        <dbReference type="ARBA" id="ARBA00004787"/>
    </source>
</evidence>
<comment type="pathway">
    <text evidence="2 7">Isoprenoid biosynthesis; isopentenyl diphosphate biosynthesis via DXP pathway; isopentenyl diphosphate from 1-deoxy-D-xylulose 5-phosphate: step 2/6.</text>
</comment>
<dbReference type="Pfam" id="PF01128">
    <property type="entry name" value="IspD"/>
    <property type="match status" value="1"/>
</dbReference>
<evidence type="ECO:0000313" key="9">
    <source>
        <dbReference type="Proteomes" id="UP000030416"/>
    </source>
</evidence>
<dbReference type="InterPro" id="IPR029044">
    <property type="entry name" value="Nucleotide-diphossugar_trans"/>
</dbReference>
<dbReference type="PROSITE" id="PS01295">
    <property type="entry name" value="ISPD"/>
    <property type="match status" value="1"/>
</dbReference>
<dbReference type="HAMAP" id="MF_00108">
    <property type="entry name" value="IspD"/>
    <property type="match status" value="1"/>
</dbReference>
<dbReference type="GO" id="GO:0050518">
    <property type="term" value="F:2-C-methyl-D-erythritol 4-phosphate cytidylyltransferase activity"/>
    <property type="evidence" value="ECO:0007669"/>
    <property type="project" value="UniProtKB-UniRule"/>
</dbReference>
<proteinExistence type="inferred from homology"/>
<feature type="site" description="Transition state stabilizer" evidence="7">
    <location>
        <position position="22"/>
    </location>
</feature>
<dbReference type="RefSeq" id="WP_036183229.1">
    <property type="nucleotide sequence ID" value="NZ_AVDA01000004.1"/>
</dbReference>
<comment type="similarity">
    <text evidence="3 7">Belongs to the IspD/TarI cytidylyltransferase family. IspD subfamily.</text>
</comment>
<evidence type="ECO:0000256" key="6">
    <source>
        <dbReference type="ARBA" id="ARBA00023229"/>
    </source>
</evidence>
<evidence type="ECO:0000256" key="1">
    <source>
        <dbReference type="ARBA" id="ARBA00001282"/>
    </source>
</evidence>
<name>A0A0A3I8I4_9BACL</name>
<dbReference type="CDD" id="cd02516">
    <property type="entry name" value="CDP-ME_synthetase"/>
    <property type="match status" value="1"/>
</dbReference>
<dbReference type="EMBL" id="JPVN01000004">
    <property type="protein sequence ID" value="KGR79770.1"/>
    <property type="molecule type" value="Genomic_DNA"/>
</dbReference>
<dbReference type="InterPro" id="IPR050088">
    <property type="entry name" value="IspD/TarI_cytidylyltransf_bact"/>
</dbReference>
<evidence type="ECO:0000256" key="4">
    <source>
        <dbReference type="ARBA" id="ARBA00022679"/>
    </source>
</evidence>
<dbReference type="AlphaFoldDB" id="A0A0A3I8I4"/>
<dbReference type="PANTHER" id="PTHR32125">
    <property type="entry name" value="2-C-METHYL-D-ERYTHRITOL 4-PHOSPHATE CYTIDYLYLTRANSFERASE, CHLOROPLASTIC"/>
    <property type="match status" value="1"/>
</dbReference>
<reference evidence="8 9" key="1">
    <citation type="submission" date="2014-02" db="EMBL/GenBank/DDBJ databases">
        <title>Draft genome sequence of Lysinibacillus manganicus DSM 26584T.</title>
        <authorList>
            <person name="Zhang F."/>
            <person name="Wang G."/>
            <person name="Zhang L."/>
        </authorList>
    </citation>
    <scope>NUCLEOTIDE SEQUENCE [LARGE SCALE GENOMIC DNA]</scope>
    <source>
        <strain evidence="8 9">DSM 26584</strain>
    </source>
</reference>
<dbReference type="InterPro" id="IPR001228">
    <property type="entry name" value="IspD"/>
</dbReference>
<gene>
    <name evidence="7" type="primary">ispD</name>
    <name evidence="8" type="ORF">CD29_04350</name>
</gene>
<dbReference type="Gene3D" id="3.90.550.10">
    <property type="entry name" value="Spore Coat Polysaccharide Biosynthesis Protein SpsA, Chain A"/>
    <property type="match status" value="1"/>
</dbReference>
<accession>A0A0A3I8I4</accession>
<dbReference type="FunFam" id="3.90.550.10:FF:000003">
    <property type="entry name" value="2-C-methyl-D-erythritol 4-phosphate cytidylyltransferase"/>
    <property type="match status" value="1"/>
</dbReference>
<evidence type="ECO:0000256" key="7">
    <source>
        <dbReference type="HAMAP-Rule" id="MF_00108"/>
    </source>
</evidence>
<keyword evidence="4 7" id="KW-0808">Transferase</keyword>